<dbReference type="GO" id="GO:0051607">
    <property type="term" value="P:defense response to virus"/>
    <property type="evidence" value="ECO:0007669"/>
    <property type="project" value="UniProtKB-KW"/>
</dbReference>
<keyword evidence="3" id="KW-0548">Nucleotidyltransferase</keyword>
<evidence type="ECO:0000313" key="12">
    <source>
        <dbReference type="Proteomes" id="UP000276905"/>
    </source>
</evidence>
<evidence type="ECO:0000256" key="6">
    <source>
        <dbReference type="ARBA" id="ARBA00022918"/>
    </source>
</evidence>
<gene>
    <name evidence="11" type="ORF">EA756_15310</name>
</gene>
<evidence type="ECO:0000256" key="4">
    <source>
        <dbReference type="ARBA" id="ARBA00022723"/>
    </source>
</evidence>
<organism evidence="11 12">
    <name type="scientific">Acinetobacter lactucae</name>
    <dbReference type="NCBI Taxonomy" id="1785128"/>
    <lineage>
        <taxon>Bacteria</taxon>
        <taxon>Pseudomonadati</taxon>
        <taxon>Pseudomonadota</taxon>
        <taxon>Gammaproteobacteria</taxon>
        <taxon>Moraxellales</taxon>
        <taxon>Moraxellaceae</taxon>
        <taxon>Acinetobacter</taxon>
        <taxon>Acinetobacter calcoaceticus/baumannii complex</taxon>
    </lineage>
</organism>
<evidence type="ECO:0000256" key="5">
    <source>
        <dbReference type="ARBA" id="ARBA00022842"/>
    </source>
</evidence>
<dbReference type="PANTHER" id="PTHR34047:SF7">
    <property type="entry name" value="RNA-DIRECTED DNA POLYMERASE"/>
    <property type="match status" value="1"/>
</dbReference>
<feature type="domain" description="Reverse transcriptase" evidence="10">
    <location>
        <begin position="26"/>
        <end position="291"/>
    </location>
</feature>
<dbReference type="SUPFAM" id="SSF56672">
    <property type="entry name" value="DNA/RNA polymerases"/>
    <property type="match status" value="1"/>
</dbReference>
<proteinExistence type="inferred from homology"/>
<keyword evidence="6 11" id="KW-0695">RNA-directed DNA polymerase</keyword>
<keyword evidence="7" id="KW-0051">Antiviral defense</keyword>
<keyword evidence="2" id="KW-0808">Transferase</keyword>
<dbReference type="GO" id="GO:0003964">
    <property type="term" value="F:RNA-directed DNA polymerase activity"/>
    <property type="evidence" value="ECO:0007669"/>
    <property type="project" value="UniProtKB-KW"/>
</dbReference>
<evidence type="ECO:0000313" key="11">
    <source>
        <dbReference type="EMBL" id="RSO54142.1"/>
    </source>
</evidence>
<evidence type="ECO:0000256" key="7">
    <source>
        <dbReference type="ARBA" id="ARBA00023118"/>
    </source>
</evidence>
<evidence type="ECO:0000259" key="10">
    <source>
        <dbReference type="PROSITE" id="PS50878"/>
    </source>
</evidence>
<dbReference type="RefSeq" id="WP_125699600.1">
    <property type="nucleotide sequence ID" value="NZ_RFES01000011.1"/>
</dbReference>
<evidence type="ECO:0000256" key="8">
    <source>
        <dbReference type="ARBA" id="ARBA00034120"/>
    </source>
</evidence>
<accession>A0A3R9QAS6</accession>
<sequence length="596" mass="69188">MKYLKELKSCQTQKDLANLLGYSEKNFTRILFSQNISVRYQSFEIPKKNGDKRKILAPTSELKVLQTRLSILLSNCYEELELKRLSTSSSIKCISSHGFRKNLIVNIPASKQNRKTIEYKEINFGIYSNAKQHTGKRLVLNIDLKDFFESITFSRVVGFFTKNKLFLLPLDIAVLIAQIVTYRTSTSQEGFLPQGSPCSPIISNLIGNILDVKMVKLAKEYKFTYTRYVDDLTLSTNLPQFSEDIIEFDGEKWVLGSALNHTINSSKFKINPKKTRLTDKYNKQEVTGLTVNKKVNIDQTYYRYTRSMVQKFCAEGEFFKSKVHMDKQKISREALNGILSHIYQIKNQQDINFPNCARNFNELNSLEKLYAKFLFHHYFVHPQRMLIIGEGYTDPLHFKLACHKLYKESLSFLKFSSLEGTKRFSKITGYGGGTGLLKIFLQNYKLFYKARNICLKPCLIIVDGDSDGDAVISKASAEFKTTFKKLSHFSMNTAGLLDWYHIFNNLYILQLPKNKVIEDFYDPLILTMPIGSKTFHSDDKKKNTKFDSNIHYGKKVLLEKIIYEQQDTIDFSKFDLIFNTIFHIQFYHYIYCNMES</sequence>
<keyword evidence="5" id="KW-0460">Magnesium</keyword>
<dbReference type="GO" id="GO:0003723">
    <property type="term" value="F:RNA binding"/>
    <property type="evidence" value="ECO:0007669"/>
    <property type="project" value="InterPro"/>
</dbReference>
<evidence type="ECO:0000256" key="3">
    <source>
        <dbReference type="ARBA" id="ARBA00022695"/>
    </source>
</evidence>
<dbReference type="EC" id="2.7.7.49" evidence="1"/>
<dbReference type="InterPro" id="IPR043502">
    <property type="entry name" value="DNA/RNA_pol_sf"/>
</dbReference>
<name>A0A3R9QAS6_9GAMM</name>
<reference evidence="11 12" key="1">
    <citation type="submission" date="2018-10" db="EMBL/GenBank/DDBJ databases">
        <title>GWAS and RNA-Seq identify cryptic mechanisms of antimicrobial resistance in Acinetobacter baumannii.</title>
        <authorList>
            <person name="Sahl J.W."/>
        </authorList>
    </citation>
    <scope>NUCLEOTIDE SEQUENCE [LARGE SCALE GENOMIC DNA]</scope>
    <source>
        <strain evidence="11 12">TG41018</strain>
    </source>
</reference>
<dbReference type="InterPro" id="IPR000477">
    <property type="entry name" value="RT_dom"/>
</dbReference>
<protein>
    <recommendedName>
        <fullName evidence="1">RNA-directed DNA polymerase</fullName>
        <ecNumber evidence="1">2.7.7.49</ecNumber>
    </recommendedName>
</protein>
<evidence type="ECO:0000256" key="9">
    <source>
        <dbReference type="ARBA" id="ARBA00048173"/>
    </source>
</evidence>
<dbReference type="PROSITE" id="PS50878">
    <property type="entry name" value="RT_POL"/>
    <property type="match status" value="1"/>
</dbReference>
<dbReference type="Proteomes" id="UP000276905">
    <property type="component" value="Unassembled WGS sequence"/>
</dbReference>
<dbReference type="NCBIfam" id="NF038237">
    <property type="entry name" value="retron_Ec67_fus"/>
    <property type="match status" value="1"/>
</dbReference>
<dbReference type="PANTHER" id="PTHR34047">
    <property type="entry name" value="NUCLEAR INTRON MATURASE 1, MITOCHONDRIAL-RELATED"/>
    <property type="match status" value="1"/>
</dbReference>
<keyword evidence="4" id="KW-0479">Metal-binding</keyword>
<dbReference type="AlphaFoldDB" id="A0A3R9QAS6"/>
<comment type="similarity">
    <text evidence="8">Belongs to the bacterial reverse transcriptase family.</text>
</comment>
<evidence type="ECO:0000256" key="2">
    <source>
        <dbReference type="ARBA" id="ARBA00022679"/>
    </source>
</evidence>
<comment type="catalytic activity">
    <reaction evidence="9">
        <text>DNA(n) + a 2'-deoxyribonucleoside 5'-triphosphate = DNA(n+1) + diphosphate</text>
        <dbReference type="Rhea" id="RHEA:22508"/>
        <dbReference type="Rhea" id="RHEA-COMP:17339"/>
        <dbReference type="Rhea" id="RHEA-COMP:17340"/>
        <dbReference type="ChEBI" id="CHEBI:33019"/>
        <dbReference type="ChEBI" id="CHEBI:61560"/>
        <dbReference type="ChEBI" id="CHEBI:173112"/>
        <dbReference type="EC" id="2.7.7.49"/>
    </reaction>
</comment>
<dbReference type="Pfam" id="PF00078">
    <property type="entry name" value="RVT_1"/>
    <property type="match status" value="1"/>
</dbReference>
<dbReference type="GO" id="GO:0046872">
    <property type="term" value="F:metal ion binding"/>
    <property type="evidence" value="ECO:0007669"/>
    <property type="project" value="UniProtKB-KW"/>
</dbReference>
<dbReference type="CDD" id="cd03487">
    <property type="entry name" value="RT_Bac_retron_II"/>
    <property type="match status" value="1"/>
</dbReference>
<dbReference type="InterPro" id="IPR051083">
    <property type="entry name" value="GrpII_Intron_Splice-Mob/Def"/>
</dbReference>
<evidence type="ECO:0000256" key="1">
    <source>
        <dbReference type="ARBA" id="ARBA00012493"/>
    </source>
</evidence>
<dbReference type="EMBL" id="RFES01000011">
    <property type="protein sequence ID" value="RSO54142.1"/>
    <property type="molecule type" value="Genomic_DNA"/>
</dbReference>
<dbReference type="InterPro" id="IPR000123">
    <property type="entry name" value="Reverse_transcriptase_msDNA"/>
</dbReference>
<dbReference type="InterPro" id="IPR053543">
    <property type="entry name" value="Bacterial_RT"/>
</dbReference>
<dbReference type="PRINTS" id="PR00866">
    <property type="entry name" value="RNADNAPOLMS"/>
</dbReference>
<comment type="caution">
    <text evidence="11">The sequence shown here is derived from an EMBL/GenBank/DDBJ whole genome shotgun (WGS) entry which is preliminary data.</text>
</comment>